<dbReference type="AlphaFoldDB" id="A0A9W8NNZ2"/>
<accession>A0A9W8NNZ2</accession>
<name>A0A9W8NNZ2_9PEZI</name>
<dbReference type="EMBL" id="JANPWZ010000054">
    <property type="protein sequence ID" value="KAJ3579823.1"/>
    <property type="molecule type" value="Genomic_DNA"/>
</dbReference>
<sequence>MLLARLRLASLRATRWVRTWSLCGFDEATAIELQRPAAVFQMHGLIFDAAAVNQPVNNQHDFCTSTGNVAGIARCLQKQAQERQLNMPRLYTEFITAYLARRQQLETVFVQSRVALREGRVPNAAWMLAMQIMTRKTPSSEIYQDGLDIMIVRAGLPLNHRRDKPPIFIPSRFRARVNTIYGQVLKYLRNPVMSSDWARATIHNNETPDPLTTISRKMANSVTRTTVGFGKHHLRP</sequence>
<reference evidence="1" key="1">
    <citation type="submission" date="2022-07" db="EMBL/GenBank/DDBJ databases">
        <title>Genome Sequence of Xylaria arbuscula.</title>
        <authorList>
            <person name="Buettner E."/>
        </authorList>
    </citation>
    <scope>NUCLEOTIDE SEQUENCE</scope>
    <source>
        <strain evidence="1">VT107</strain>
    </source>
</reference>
<evidence type="ECO:0000313" key="2">
    <source>
        <dbReference type="Proteomes" id="UP001148614"/>
    </source>
</evidence>
<evidence type="ECO:0000313" key="1">
    <source>
        <dbReference type="EMBL" id="KAJ3579823.1"/>
    </source>
</evidence>
<keyword evidence="2" id="KW-1185">Reference proteome</keyword>
<dbReference type="Proteomes" id="UP001148614">
    <property type="component" value="Unassembled WGS sequence"/>
</dbReference>
<proteinExistence type="predicted"/>
<comment type="caution">
    <text evidence="1">The sequence shown here is derived from an EMBL/GenBank/DDBJ whole genome shotgun (WGS) entry which is preliminary data.</text>
</comment>
<protein>
    <submittedName>
        <fullName evidence="1">Uncharacterized protein</fullName>
    </submittedName>
</protein>
<organism evidence="1 2">
    <name type="scientific">Xylaria arbuscula</name>
    <dbReference type="NCBI Taxonomy" id="114810"/>
    <lineage>
        <taxon>Eukaryota</taxon>
        <taxon>Fungi</taxon>
        <taxon>Dikarya</taxon>
        <taxon>Ascomycota</taxon>
        <taxon>Pezizomycotina</taxon>
        <taxon>Sordariomycetes</taxon>
        <taxon>Xylariomycetidae</taxon>
        <taxon>Xylariales</taxon>
        <taxon>Xylariaceae</taxon>
        <taxon>Xylaria</taxon>
    </lineage>
</organism>
<gene>
    <name evidence="1" type="ORF">NPX13_g747</name>
</gene>